<feature type="chain" id="PRO_5005580976" evidence="5">
    <location>
        <begin position="29"/>
        <end position="322"/>
    </location>
</feature>
<evidence type="ECO:0000313" key="7">
    <source>
        <dbReference type="EMBL" id="KOF14213.1"/>
    </source>
</evidence>
<organism evidence="7 8">
    <name type="scientific">Ensifer adhaerens</name>
    <name type="common">Sinorhizobium morelense</name>
    <dbReference type="NCBI Taxonomy" id="106592"/>
    <lineage>
        <taxon>Bacteria</taxon>
        <taxon>Pseudomonadati</taxon>
        <taxon>Pseudomonadota</taxon>
        <taxon>Alphaproteobacteria</taxon>
        <taxon>Hyphomicrobiales</taxon>
        <taxon>Rhizobiaceae</taxon>
        <taxon>Sinorhizobium/Ensifer group</taxon>
        <taxon>Ensifer</taxon>
    </lineage>
</organism>
<keyword evidence="2 4" id="KW-0378">Hydrolase</keyword>
<protein>
    <submittedName>
        <fullName evidence="7">Glycosyl hydrolase family 5</fullName>
    </submittedName>
</protein>
<dbReference type="OrthoDB" id="9816550at2"/>
<dbReference type="InterPro" id="IPR000805">
    <property type="entry name" value="Glyco_hydro_26"/>
</dbReference>
<evidence type="ECO:0000259" key="6">
    <source>
        <dbReference type="PROSITE" id="PS51764"/>
    </source>
</evidence>
<reference evidence="8" key="1">
    <citation type="submission" date="2015-07" db="EMBL/GenBank/DDBJ databases">
        <title>Whole genome sequence of an Ensifer adhaerens strain isolated from a cave pool in the Wind Cave National Park.</title>
        <authorList>
            <person name="Eng W.W.H."/>
            <person name="Gan H.M."/>
            <person name="Barton H.A."/>
            <person name="Savka M.A."/>
        </authorList>
    </citation>
    <scope>NUCLEOTIDE SEQUENCE [LARGE SCALE GENOMIC DNA]</scope>
    <source>
        <strain evidence="8">SD006</strain>
    </source>
</reference>
<proteinExistence type="inferred from homology"/>
<evidence type="ECO:0000313" key="8">
    <source>
        <dbReference type="Proteomes" id="UP000037425"/>
    </source>
</evidence>
<evidence type="ECO:0000256" key="2">
    <source>
        <dbReference type="ARBA" id="ARBA00022801"/>
    </source>
</evidence>
<feature type="domain" description="GH26" evidence="6">
    <location>
        <begin position="4"/>
        <end position="322"/>
    </location>
</feature>
<evidence type="ECO:0000256" key="5">
    <source>
        <dbReference type="SAM" id="SignalP"/>
    </source>
</evidence>
<dbReference type="SUPFAM" id="SSF51445">
    <property type="entry name" value="(Trans)glycosidases"/>
    <property type="match status" value="1"/>
</dbReference>
<name>A0A0L8BI03_ENSAD</name>
<dbReference type="RefSeq" id="WP_053252145.1">
    <property type="nucleotide sequence ID" value="NZ_LGAP01000029.1"/>
</dbReference>
<dbReference type="GO" id="GO:0006080">
    <property type="term" value="P:substituted mannan metabolic process"/>
    <property type="evidence" value="ECO:0007669"/>
    <property type="project" value="InterPro"/>
</dbReference>
<dbReference type="Pfam" id="PF02156">
    <property type="entry name" value="Glyco_hydro_26"/>
    <property type="match status" value="1"/>
</dbReference>
<dbReference type="AlphaFoldDB" id="A0A0L8BI03"/>
<evidence type="ECO:0000256" key="1">
    <source>
        <dbReference type="ARBA" id="ARBA00007754"/>
    </source>
</evidence>
<feature type="active site" description="Nucleophile" evidence="4">
    <location>
        <position position="264"/>
    </location>
</feature>
<comment type="caution">
    <text evidence="7">The sequence shown here is derived from an EMBL/GenBank/DDBJ whole genome shotgun (WGS) entry which is preliminary data.</text>
</comment>
<accession>A0A0L8BI03</accession>
<evidence type="ECO:0000256" key="3">
    <source>
        <dbReference type="ARBA" id="ARBA00023295"/>
    </source>
</evidence>
<dbReference type="InterPro" id="IPR017853">
    <property type="entry name" value="GH"/>
</dbReference>
<dbReference type="Gene3D" id="3.20.20.80">
    <property type="entry name" value="Glycosidases"/>
    <property type="match status" value="1"/>
</dbReference>
<dbReference type="InterPro" id="IPR022790">
    <property type="entry name" value="GH26_dom"/>
</dbReference>
<evidence type="ECO:0000256" key="4">
    <source>
        <dbReference type="PROSITE-ProRule" id="PRU01100"/>
    </source>
</evidence>
<dbReference type="PATRIC" id="fig|106592.7.peg.4475"/>
<gene>
    <name evidence="7" type="ORF">AC244_28320</name>
</gene>
<dbReference type="GO" id="GO:0016985">
    <property type="term" value="F:mannan endo-1,4-beta-mannosidase activity"/>
    <property type="evidence" value="ECO:0007669"/>
    <property type="project" value="InterPro"/>
</dbReference>
<sequence length="322" mass="36122">MKRKLAFALCTVLALHLGSGAGLVSALAQEKADLAANGNAGQTQTMADKRPVIHPGGTRFGAYDPHGDFGGQTDVSTEALFLPWEDVDLESLRIADAYALQRKRKLLVTIEPWSWSLDWKLTPAQLRDRTLRGDYDANMEAIASMLAELKSPVIVRWGQEMEDTSGRFSWAGWAPQDYVKAYKHAMDIVRKRVPNVQLMWSPKGLPNLGEYYPGDDYVDLVGLSVFGLEPFDAIEYGGPRTFKQALKPGYDLVAKYNKPIWVAELGWEGGRPYMQPWIDTATQPDPDFPDLVEVVYFNDRDVHEWPHGLGRPNWRVVNDASN</sequence>
<dbReference type="Proteomes" id="UP000037425">
    <property type="component" value="Unassembled WGS sequence"/>
</dbReference>
<dbReference type="EMBL" id="LGAP01000029">
    <property type="protein sequence ID" value="KOF14213.1"/>
    <property type="molecule type" value="Genomic_DNA"/>
</dbReference>
<keyword evidence="5" id="KW-0732">Signal</keyword>
<dbReference type="PANTHER" id="PTHR40079:SF4">
    <property type="entry name" value="GH26 DOMAIN-CONTAINING PROTEIN-RELATED"/>
    <property type="match status" value="1"/>
</dbReference>
<feature type="signal peptide" evidence="5">
    <location>
        <begin position="1"/>
        <end position="28"/>
    </location>
</feature>
<keyword evidence="3 4" id="KW-0326">Glycosidase</keyword>
<comment type="similarity">
    <text evidence="1 4">Belongs to the glycosyl hydrolase 26 family.</text>
</comment>
<dbReference type="PANTHER" id="PTHR40079">
    <property type="entry name" value="MANNAN ENDO-1,4-BETA-MANNOSIDASE E-RELATED"/>
    <property type="match status" value="1"/>
</dbReference>
<dbReference type="PROSITE" id="PS51764">
    <property type="entry name" value="GH26"/>
    <property type="match status" value="1"/>
</dbReference>
<feature type="active site" description="Proton donor" evidence="4">
    <location>
        <position position="160"/>
    </location>
</feature>